<evidence type="ECO:0000256" key="2">
    <source>
        <dbReference type="ARBA" id="ARBA00005985"/>
    </source>
</evidence>
<keyword evidence="7 13" id="KW-1133">Transmembrane helix</keyword>
<evidence type="ECO:0000256" key="9">
    <source>
        <dbReference type="ARBA" id="ARBA00023133"/>
    </source>
</evidence>
<organism evidence="14 15">
    <name type="scientific">Calocera cornea HHB12733</name>
    <dbReference type="NCBI Taxonomy" id="1353952"/>
    <lineage>
        <taxon>Eukaryota</taxon>
        <taxon>Fungi</taxon>
        <taxon>Dikarya</taxon>
        <taxon>Basidiomycota</taxon>
        <taxon>Agaricomycotina</taxon>
        <taxon>Dacrymycetes</taxon>
        <taxon>Dacrymycetales</taxon>
        <taxon>Dacrymycetaceae</taxon>
        <taxon>Calocera</taxon>
    </lineage>
</organism>
<keyword evidence="10 13" id="KW-0472">Membrane</keyword>
<dbReference type="AlphaFoldDB" id="A0A165HD59"/>
<evidence type="ECO:0000256" key="5">
    <source>
        <dbReference type="ARBA" id="ARBA00022692"/>
    </source>
</evidence>
<evidence type="ECO:0000313" key="15">
    <source>
        <dbReference type="Proteomes" id="UP000076842"/>
    </source>
</evidence>
<dbReference type="OrthoDB" id="5211at2759"/>
<dbReference type="FunFam" id="1.10.357.140:FF:000004">
    <property type="entry name" value="Protoheme IX farnesyltransferase, mitochondrial"/>
    <property type="match status" value="1"/>
</dbReference>
<feature type="transmembrane region" description="Helical" evidence="13">
    <location>
        <begin position="301"/>
        <end position="322"/>
    </location>
</feature>
<evidence type="ECO:0000256" key="6">
    <source>
        <dbReference type="ARBA" id="ARBA00022946"/>
    </source>
</evidence>
<evidence type="ECO:0000256" key="7">
    <source>
        <dbReference type="ARBA" id="ARBA00022989"/>
    </source>
</evidence>
<keyword evidence="6" id="KW-0809">Transit peptide</keyword>
<comment type="similarity">
    <text evidence="2">Belongs to the UbiA prenyltransferase family.</text>
</comment>
<dbReference type="GO" id="GO:0006784">
    <property type="term" value="P:heme A biosynthetic process"/>
    <property type="evidence" value="ECO:0007669"/>
    <property type="project" value="TreeGrafter"/>
</dbReference>
<dbReference type="InterPro" id="IPR006369">
    <property type="entry name" value="Protohaem_IX_farnesylTrfase"/>
</dbReference>
<dbReference type="CDD" id="cd13957">
    <property type="entry name" value="PT_UbiA_Cox10"/>
    <property type="match status" value="1"/>
</dbReference>
<name>A0A165HD59_9BASI</name>
<dbReference type="Pfam" id="PF01040">
    <property type="entry name" value="UbiA"/>
    <property type="match status" value="1"/>
</dbReference>
<proteinExistence type="inferred from homology"/>
<dbReference type="Gene3D" id="1.10.357.140">
    <property type="entry name" value="UbiA prenyltransferase"/>
    <property type="match status" value="1"/>
</dbReference>
<keyword evidence="8" id="KW-0496">Mitochondrion</keyword>
<feature type="region of interest" description="Disordered" evidence="12">
    <location>
        <begin position="1"/>
        <end position="30"/>
    </location>
</feature>
<dbReference type="STRING" id="1353952.A0A165HD59"/>
<feature type="transmembrane region" description="Helical" evidence="13">
    <location>
        <begin position="356"/>
        <end position="374"/>
    </location>
</feature>
<reference evidence="14 15" key="1">
    <citation type="journal article" date="2016" name="Mol. Biol. Evol.">
        <title>Comparative Genomics of Early-Diverging Mushroom-Forming Fungi Provides Insights into the Origins of Lignocellulose Decay Capabilities.</title>
        <authorList>
            <person name="Nagy L.G."/>
            <person name="Riley R."/>
            <person name="Tritt A."/>
            <person name="Adam C."/>
            <person name="Daum C."/>
            <person name="Floudas D."/>
            <person name="Sun H."/>
            <person name="Yadav J.S."/>
            <person name="Pangilinan J."/>
            <person name="Larsson K.H."/>
            <person name="Matsuura K."/>
            <person name="Barry K."/>
            <person name="Labutti K."/>
            <person name="Kuo R."/>
            <person name="Ohm R.A."/>
            <person name="Bhattacharya S.S."/>
            <person name="Shirouzu T."/>
            <person name="Yoshinaga Y."/>
            <person name="Martin F.M."/>
            <person name="Grigoriev I.V."/>
            <person name="Hibbett D.S."/>
        </authorList>
    </citation>
    <scope>NUCLEOTIDE SEQUENCE [LARGE SCALE GENOMIC DNA]</scope>
    <source>
        <strain evidence="14 15">HHB12733</strain>
    </source>
</reference>
<feature type="transmembrane region" description="Helical" evidence="13">
    <location>
        <begin position="54"/>
        <end position="71"/>
    </location>
</feature>
<keyword evidence="9" id="KW-0350">Heme biosynthesis</keyword>
<evidence type="ECO:0000256" key="10">
    <source>
        <dbReference type="ARBA" id="ARBA00023136"/>
    </source>
</evidence>
<sequence length="407" mass="43854">MNLVGFRAVPRGPNSTPTPTPTAPSSPLQLDGYKAYPPLTPSRLLRIYTQLSKARLTTLIVLTAMSGVALSPLPATVPVLLCTALGTFLCSASANTFNQLSESPFDAQMVRTRARPLVRRLISPAHAALFGALTGTAGIGLLCLCVNPLTAALGAFNIWLYAGAYTPLKRLSPVNTWVGALVGAIPPVMGWTACGGSLLPSALHPLTLHLPTLLTSLTTPEPNALIAAEPSILPLSTAVDGLTASDNPLAALALFALLFSWQFPHFNPLAHLTRDGYARAGYHMLALTDPKHNAMVSLRHATLLFPICALLVPLSGLTGWAFALTSLLPNAYCWRAARRWFLAVDAGRPSEKEARALWTTCLWYLPVILGLMMLHKRESWWAEWFAGMGKGKEAEQQQQQQQQEKAV</sequence>
<feature type="transmembrane region" description="Helical" evidence="13">
    <location>
        <begin position="139"/>
        <end position="162"/>
    </location>
</feature>
<comment type="subcellular location">
    <subcellularLocation>
        <location evidence="1">Mitochondrion membrane</location>
        <topology evidence="1">Multi-pass membrane protein</topology>
    </subcellularLocation>
</comment>
<dbReference type="InParanoid" id="A0A165HD59"/>
<evidence type="ECO:0000256" key="13">
    <source>
        <dbReference type="SAM" id="Phobius"/>
    </source>
</evidence>
<evidence type="ECO:0000256" key="3">
    <source>
        <dbReference type="ARBA" id="ARBA00016335"/>
    </source>
</evidence>
<keyword evidence="4 14" id="KW-0808">Transferase</keyword>
<dbReference type="GO" id="GO:0031966">
    <property type="term" value="C:mitochondrial membrane"/>
    <property type="evidence" value="ECO:0007669"/>
    <property type="project" value="UniProtKB-SubCell"/>
</dbReference>
<evidence type="ECO:0000256" key="8">
    <source>
        <dbReference type="ARBA" id="ARBA00023128"/>
    </source>
</evidence>
<keyword evidence="15" id="KW-1185">Reference proteome</keyword>
<evidence type="ECO:0000256" key="4">
    <source>
        <dbReference type="ARBA" id="ARBA00022679"/>
    </source>
</evidence>
<evidence type="ECO:0000313" key="14">
    <source>
        <dbReference type="EMBL" id="KZT59146.1"/>
    </source>
</evidence>
<protein>
    <recommendedName>
        <fullName evidence="3">Protoheme IX farnesyltransferase, mitochondrial</fullName>
    </recommendedName>
    <alternativeName>
        <fullName evidence="11">Heme O synthase</fullName>
    </alternativeName>
</protein>
<evidence type="ECO:0000256" key="1">
    <source>
        <dbReference type="ARBA" id="ARBA00004225"/>
    </source>
</evidence>
<dbReference type="PANTHER" id="PTHR43448:SF2">
    <property type="entry name" value="PROTOHEME IX FARNESYLTRANSFERASE, MITOCHONDRIAL"/>
    <property type="match status" value="1"/>
</dbReference>
<dbReference type="InterPro" id="IPR000537">
    <property type="entry name" value="UbiA_prenyltransferase"/>
</dbReference>
<dbReference type="FunCoup" id="A0A165HD59">
    <property type="interactions" value="359"/>
</dbReference>
<dbReference type="GO" id="GO:0008495">
    <property type="term" value="F:protoheme IX farnesyltransferase activity"/>
    <property type="evidence" value="ECO:0007669"/>
    <property type="project" value="InterPro"/>
</dbReference>
<evidence type="ECO:0000256" key="12">
    <source>
        <dbReference type="SAM" id="MobiDB-lite"/>
    </source>
</evidence>
<dbReference type="Proteomes" id="UP000076842">
    <property type="component" value="Unassembled WGS sequence"/>
</dbReference>
<dbReference type="PANTHER" id="PTHR43448">
    <property type="entry name" value="PROTOHEME IX FARNESYLTRANSFERASE, MITOCHONDRIAL"/>
    <property type="match status" value="1"/>
</dbReference>
<dbReference type="InterPro" id="IPR030470">
    <property type="entry name" value="UbiA_prenylTrfase_CS"/>
</dbReference>
<accession>A0A165HD59</accession>
<evidence type="ECO:0000256" key="11">
    <source>
        <dbReference type="ARBA" id="ARBA00030253"/>
    </source>
</evidence>
<keyword evidence="5 13" id="KW-0812">Transmembrane</keyword>
<dbReference type="InterPro" id="IPR044878">
    <property type="entry name" value="UbiA_sf"/>
</dbReference>
<gene>
    <name evidence="14" type="ORF">CALCODRAFT_523392</name>
</gene>
<dbReference type="PROSITE" id="PS00943">
    <property type="entry name" value="UBIA"/>
    <property type="match status" value="1"/>
</dbReference>
<dbReference type="EMBL" id="KV423943">
    <property type="protein sequence ID" value="KZT59146.1"/>
    <property type="molecule type" value="Genomic_DNA"/>
</dbReference>